<evidence type="ECO:0000256" key="7">
    <source>
        <dbReference type="SAM" id="MobiDB-lite"/>
    </source>
</evidence>
<keyword evidence="2" id="KW-0720">Serine protease</keyword>
<accession>A0A4S4FRT5</accession>
<dbReference type="Pfam" id="PF07676">
    <property type="entry name" value="PD40"/>
    <property type="match status" value="1"/>
</dbReference>
<evidence type="ECO:0000256" key="4">
    <source>
        <dbReference type="ARBA" id="ARBA00032284"/>
    </source>
</evidence>
<dbReference type="Pfam" id="PF00326">
    <property type="entry name" value="Peptidase_S9"/>
    <property type="match status" value="1"/>
</dbReference>
<dbReference type="InterPro" id="IPR002471">
    <property type="entry name" value="Pept_S9_AS"/>
</dbReference>
<keyword evidence="1" id="KW-0378">Hydrolase</keyword>
<reference evidence="9 10" key="1">
    <citation type="submission" date="2019-04" db="EMBL/GenBank/DDBJ databases">
        <authorList>
            <person name="Jiang L."/>
        </authorList>
    </citation>
    <scope>NUCLEOTIDE SEQUENCE [LARGE SCALE GENOMIC DNA]</scope>
    <source>
        <strain evidence="9 10">YIM 131853</strain>
    </source>
</reference>
<dbReference type="SUPFAM" id="SSF53474">
    <property type="entry name" value="alpha/beta-Hydrolases"/>
    <property type="match status" value="1"/>
</dbReference>
<evidence type="ECO:0000256" key="2">
    <source>
        <dbReference type="ARBA" id="ARBA00022825"/>
    </source>
</evidence>
<keyword evidence="10" id="KW-1185">Reference proteome</keyword>
<dbReference type="InterPro" id="IPR001375">
    <property type="entry name" value="Peptidase_S9_cat"/>
</dbReference>
<protein>
    <recommendedName>
        <fullName evidence="5">Acyl-peptide hydrolase</fullName>
    </recommendedName>
    <alternativeName>
        <fullName evidence="4">Acylaminoacyl-peptidase</fullName>
    </alternativeName>
</protein>
<evidence type="ECO:0000256" key="5">
    <source>
        <dbReference type="ARBA" id="ARBA00032596"/>
    </source>
</evidence>
<dbReference type="GO" id="GO:0006508">
    <property type="term" value="P:proteolysis"/>
    <property type="evidence" value="ECO:0007669"/>
    <property type="project" value="InterPro"/>
</dbReference>
<dbReference type="Gene3D" id="3.40.50.1820">
    <property type="entry name" value="alpha/beta hydrolase"/>
    <property type="match status" value="1"/>
</dbReference>
<dbReference type="AlphaFoldDB" id="A0A4S4FRT5"/>
<evidence type="ECO:0000259" key="8">
    <source>
        <dbReference type="Pfam" id="PF00326"/>
    </source>
</evidence>
<dbReference type="PANTHER" id="PTHR42776:SF27">
    <property type="entry name" value="DIPEPTIDYL PEPTIDASE FAMILY MEMBER 6"/>
    <property type="match status" value="1"/>
</dbReference>
<evidence type="ECO:0000256" key="6">
    <source>
        <dbReference type="ARBA" id="ARBA00045885"/>
    </source>
</evidence>
<evidence type="ECO:0000256" key="1">
    <source>
        <dbReference type="ARBA" id="ARBA00022801"/>
    </source>
</evidence>
<evidence type="ECO:0000313" key="9">
    <source>
        <dbReference type="EMBL" id="THG33373.1"/>
    </source>
</evidence>
<dbReference type="Gene3D" id="2.120.10.30">
    <property type="entry name" value="TolB, C-terminal domain"/>
    <property type="match status" value="1"/>
</dbReference>
<name>A0A4S4FRT5_9MICO</name>
<keyword evidence="2" id="KW-0645">Protease</keyword>
<dbReference type="InterPro" id="IPR011659">
    <property type="entry name" value="WD40"/>
</dbReference>
<feature type="region of interest" description="Disordered" evidence="7">
    <location>
        <begin position="670"/>
        <end position="691"/>
    </location>
</feature>
<evidence type="ECO:0000256" key="3">
    <source>
        <dbReference type="ARBA" id="ARBA00022990"/>
    </source>
</evidence>
<dbReference type="EMBL" id="SSSM01000001">
    <property type="protein sequence ID" value="THG33373.1"/>
    <property type="molecule type" value="Genomic_DNA"/>
</dbReference>
<dbReference type="InterPro" id="IPR029058">
    <property type="entry name" value="AB_hydrolase_fold"/>
</dbReference>
<comment type="function">
    <text evidence="6">This enzyme catalyzes the hydrolysis of the N-terminal peptide bond of an N-acetylated peptide to generate an N-acetylated amino acid and a peptide with a free N-terminus. It preferentially cleaves off Ac-Ala, Ac-Met and Ac-Ser. Also, involved in the degradation of oxidized and glycated proteins.</text>
</comment>
<sequence length="691" mass="73687">MAVTLTTTPAAPTLTGQVQAATEANDIEANGTDIRAGGPHGNAAPHARASALGATLAAAWGSWGPTMTPDARRVAFISDRTGVPQLWVQELDHIHERDESAADQAGEPLQARMIELNGDPVINVSWSADSRWLACTVATDGGVRTQVWVVHPDGTEARRIAGDQHEHAELGPWARSGHRVVVTFPPTEHAPTARSFLADPATGRLDPLAAGELIHVLDLSLEERFIVVCDGERGQQFCSVVDRLADEHFLLLPHGATGSTETALIRPAPEGDTSPLFVYLASDVGLPRRQLIGVPFGPNGYRGEPRTWAARDDAELEAVDADDAGRLLLLVWNVAGSSELELVDTATRVRTPVSGLPGLVATTPVLSRDGRSVLLGVEGPKRPRELWLLDTASQEWTPVTHVAPLPEDELVVPTLERFSGRDGLELTGWLYRAAGSEGEEPGAGILSLHGGPESQERPVFAPQHQAIAAAGITVFAPNIRGSSGFGRDFVHADDVDLRQHAFDDVLAAREFLVEEGIAAEDRIAVTGRSYGGYLTLASLAFFPGEFAAGIDICGMSDLVTFYRDTEPWIAAAAVSKYGHPERDRALLERISPMSQVDAIDVPLLVAHGQYDTNVPIGEAHQIVAALEERGRPVEYLELAGEGHEYRRAESRALLIGSMVRFLSTHLVADPDPASGSATSVDVMAGGDGSGG</sequence>
<gene>
    <name evidence="9" type="ORF">E6C64_03210</name>
</gene>
<dbReference type="Proteomes" id="UP000309133">
    <property type="component" value="Unassembled WGS sequence"/>
</dbReference>
<keyword evidence="3" id="KW-0007">Acetylation</keyword>
<evidence type="ECO:0000313" key="10">
    <source>
        <dbReference type="Proteomes" id="UP000309133"/>
    </source>
</evidence>
<organism evidence="9 10">
    <name type="scientific">Naasia lichenicola</name>
    <dbReference type="NCBI Taxonomy" id="2565933"/>
    <lineage>
        <taxon>Bacteria</taxon>
        <taxon>Bacillati</taxon>
        <taxon>Actinomycetota</taxon>
        <taxon>Actinomycetes</taxon>
        <taxon>Micrococcales</taxon>
        <taxon>Microbacteriaceae</taxon>
        <taxon>Naasia</taxon>
    </lineage>
</organism>
<feature type="domain" description="Peptidase S9 prolyl oligopeptidase catalytic" evidence="8">
    <location>
        <begin position="463"/>
        <end position="666"/>
    </location>
</feature>
<comment type="caution">
    <text evidence="9">The sequence shown here is derived from an EMBL/GenBank/DDBJ whole genome shotgun (WGS) entry which is preliminary data.</text>
</comment>
<dbReference type="OrthoDB" id="262125at2"/>
<dbReference type="GO" id="GO:0004252">
    <property type="term" value="F:serine-type endopeptidase activity"/>
    <property type="evidence" value="ECO:0007669"/>
    <property type="project" value="InterPro"/>
</dbReference>
<proteinExistence type="predicted"/>
<dbReference type="RefSeq" id="WP_136426155.1">
    <property type="nucleotide sequence ID" value="NZ_SSSM01000001.1"/>
</dbReference>
<dbReference type="PROSITE" id="PS00708">
    <property type="entry name" value="PRO_ENDOPEP_SER"/>
    <property type="match status" value="1"/>
</dbReference>
<dbReference type="PANTHER" id="PTHR42776">
    <property type="entry name" value="SERINE PEPTIDASE S9 FAMILY MEMBER"/>
    <property type="match status" value="1"/>
</dbReference>
<dbReference type="InterPro" id="IPR011042">
    <property type="entry name" value="6-blade_b-propeller_TolB-like"/>
</dbReference>
<dbReference type="SUPFAM" id="SSF69304">
    <property type="entry name" value="Tricorn protease N-terminal domain"/>
    <property type="match status" value="1"/>
</dbReference>